<dbReference type="GO" id="GO:0003677">
    <property type="term" value="F:DNA binding"/>
    <property type="evidence" value="ECO:0007669"/>
    <property type="project" value="InterPro"/>
</dbReference>
<keyword evidence="3" id="KW-1185">Reference proteome</keyword>
<sequence length="95" mass="10585">MTIPVFELRDRLAKARTTAGYTQADLADKLHITRATLNRYETGQRIAPDSIVQSIAEATGVPREWFYAQDGEQTIGTTTQRFTIEVNADGARIVD</sequence>
<protein>
    <submittedName>
        <fullName evidence="2">Helix-turn-helix transcriptional regulator</fullName>
    </submittedName>
</protein>
<dbReference type="SMART" id="SM00530">
    <property type="entry name" value="HTH_XRE"/>
    <property type="match status" value="1"/>
</dbReference>
<dbReference type="InterPro" id="IPR001387">
    <property type="entry name" value="Cro/C1-type_HTH"/>
</dbReference>
<reference evidence="2 3" key="1">
    <citation type="submission" date="2020-09" db="EMBL/GenBank/DDBJ databases">
        <title>Investigation of environmental microbes.</title>
        <authorList>
            <person name="Ou Y."/>
            <person name="Kang Q."/>
        </authorList>
    </citation>
    <scope>NUCLEOTIDE SEQUENCE [LARGE SCALE GENOMIC DNA]</scope>
    <source>
        <strain evidence="2 3">KJZ-14</strain>
    </source>
</reference>
<dbReference type="CDD" id="cd00093">
    <property type="entry name" value="HTH_XRE"/>
    <property type="match status" value="1"/>
</dbReference>
<evidence type="ECO:0000313" key="2">
    <source>
        <dbReference type="EMBL" id="QNV38758.1"/>
    </source>
</evidence>
<dbReference type="InterPro" id="IPR010982">
    <property type="entry name" value="Lambda_DNA-bd_dom_sf"/>
</dbReference>
<dbReference type="GeneID" id="96623748"/>
<name>A0A7H2BGG2_9MICC</name>
<dbReference type="SUPFAM" id="SSF47413">
    <property type="entry name" value="lambda repressor-like DNA-binding domains"/>
    <property type="match status" value="1"/>
</dbReference>
<dbReference type="AlphaFoldDB" id="A0A7H2BGG2"/>
<feature type="domain" description="HTH cro/C1-type" evidence="1">
    <location>
        <begin position="12"/>
        <end position="66"/>
    </location>
</feature>
<gene>
    <name evidence="2" type="ORF">IDM49_05825</name>
</gene>
<dbReference type="KEGG" id="rter:IDM49_05825"/>
<evidence type="ECO:0000259" key="1">
    <source>
        <dbReference type="PROSITE" id="PS50943"/>
    </source>
</evidence>
<dbReference type="Pfam" id="PF01381">
    <property type="entry name" value="HTH_3"/>
    <property type="match status" value="1"/>
</dbReference>
<dbReference type="RefSeq" id="WP_190725354.1">
    <property type="nucleotide sequence ID" value="NZ_CP061539.1"/>
</dbReference>
<organism evidence="2 3">
    <name type="scientific">Rothia terrae</name>
    <dbReference type="NCBI Taxonomy" id="396015"/>
    <lineage>
        <taxon>Bacteria</taxon>
        <taxon>Bacillati</taxon>
        <taxon>Actinomycetota</taxon>
        <taxon>Actinomycetes</taxon>
        <taxon>Micrococcales</taxon>
        <taxon>Micrococcaceae</taxon>
        <taxon>Rothia</taxon>
    </lineage>
</organism>
<proteinExistence type="predicted"/>
<dbReference type="EMBL" id="CP061539">
    <property type="protein sequence ID" value="QNV38758.1"/>
    <property type="molecule type" value="Genomic_DNA"/>
</dbReference>
<evidence type="ECO:0000313" key="3">
    <source>
        <dbReference type="Proteomes" id="UP000516404"/>
    </source>
</evidence>
<accession>A0A7H2BGG2</accession>
<dbReference type="Gene3D" id="1.10.260.40">
    <property type="entry name" value="lambda repressor-like DNA-binding domains"/>
    <property type="match status" value="1"/>
</dbReference>
<dbReference type="Proteomes" id="UP000516404">
    <property type="component" value="Chromosome"/>
</dbReference>
<dbReference type="PROSITE" id="PS50943">
    <property type="entry name" value="HTH_CROC1"/>
    <property type="match status" value="1"/>
</dbReference>